<dbReference type="OrthoDB" id="43807at2759"/>
<evidence type="ECO:0000313" key="2">
    <source>
        <dbReference type="EMBL" id="KAF9672945.1"/>
    </source>
</evidence>
<accession>A0A835JL24</accession>
<dbReference type="Proteomes" id="UP000657918">
    <property type="component" value="Chromosome 11"/>
</dbReference>
<organism evidence="2 3">
    <name type="scientific">Salix dunnii</name>
    <dbReference type="NCBI Taxonomy" id="1413687"/>
    <lineage>
        <taxon>Eukaryota</taxon>
        <taxon>Viridiplantae</taxon>
        <taxon>Streptophyta</taxon>
        <taxon>Embryophyta</taxon>
        <taxon>Tracheophyta</taxon>
        <taxon>Spermatophyta</taxon>
        <taxon>Magnoliopsida</taxon>
        <taxon>eudicotyledons</taxon>
        <taxon>Gunneridae</taxon>
        <taxon>Pentapetalae</taxon>
        <taxon>rosids</taxon>
        <taxon>fabids</taxon>
        <taxon>Malpighiales</taxon>
        <taxon>Salicaceae</taxon>
        <taxon>Saliceae</taxon>
        <taxon>Salix</taxon>
    </lineage>
</organism>
<comment type="caution">
    <text evidence="2">The sequence shown here is derived from an EMBL/GenBank/DDBJ whole genome shotgun (WGS) entry which is preliminary data.</text>
</comment>
<proteinExistence type="predicted"/>
<dbReference type="Pfam" id="PF24917">
    <property type="entry name" value="BLTP3A_B"/>
    <property type="match status" value="1"/>
</dbReference>
<dbReference type="PANTHER" id="PTHR22774:SF11">
    <property type="entry name" value="CHOREIN N-TERMINAL DOMAIN-CONTAINING PROTEIN"/>
    <property type="match status" value="1"/>
</dbReference>
<evidence type="ECO:0008006" key="4">
    <source>
        <dbReference type="Google" id="ProtNLM"/>
    </source>
</evidence>
<feature type="region of interest" description="Disordered" evidence="1">
    <location>
        <begin position="1098"/>
        <end position="1120"/>
    </location>
</feature>
<feature type="compositionally biased region" description="Low complexity" evidence="1">
    <location>
        <begin position="1104"/>
        <end position="1120"/>
    </location>
</feature>
<dbReference type="EMBL" id="JADGMS010000011">
    <property type="protein sequence ID" value="KAF9672945.1"/>
    <property type="molecule type" value="Genomic_DNA"/>
</dbReference>
<name>A0A835JL24_9ROSI</name>
<protein>
    <recommendedName>
        <fullName evidence="4">Chorein N-terminal domain-containing protein</fullName>
    </recommendedName>
</protein>
<gene>
    <name evidence="2" type="ORF">SADUNF_Sadunf11G0097100</name>
</gene>
<dbReference type="PANTHER" id="PTHR22774">
    <property type="entry name" value="CHOREIN N-TERMINAL DOMAIN-CONTAINING PROTEIN"/>
    <property type="match status" value="1"/>
</dbReference>
<keyword evidence="3" id="KW-1185">Reference proteome</keyword>
<reference evidence="2 3" key="1">
    <citation type="submission" date="2020-10" db="EMBL/GenBank/DDBJ databases">
        <title>Plant Genome Project.</title>
        <authorList>
            <person name="Zhang R.-G."/>
        </authorList>
    </citation>
    <scope>NUCLEOTIDE SEQUENCE [LARGE SCALE GENOMIC DNA]</scope>
    <source>
        <strain evidence="2">FAFU-HL-1</strain>
        <tissue evidence="2">Leaf</tissue>
    </source>
</reference>
<evidence type="ECO:0000256" key="1">
    <source>
        <dbReference type="SAM" id="MobiDB-lite"/>
    </source>
</evidence>
<sequence>MEAILARALEYTLKYWLKSFSRDQFKLQGRTVQLSNLEINGDALHASMGLPPALNVTKAKVGKFEIILPYFSNAQVEPIAIQIDKLDLVLEENSELDASSGPNSMHSSSSSSRGSGYGFADKLADGMTIQVTTVNLLLETRGGAQCGGGATWASPLASITIRNLLLYTTNENWQVVNLKEARDFSNNKKFIYVFKKLEWESLSIDLLPHPDMFADASLACAQEGVPQRDDDGAKRVFFGGERFLEGISGEAYITMQRTELNSPLGLEVQLHIPETICPALSEPGLRAFLRFMTGLYVCLNRGDVDLQAQQRSKEAAGRSLVSIVVDHIFLCIKDAEFQLELLMQSLLFSRATVSDGTIANNLTKVMLGGMFLRDTFSRPPCTLVQPSMQVITENDGRIPDFAKNFCPPIYPLGDRQWQTNAGIPLICLHSLQLKPSPVPPSFASQTVIACQPLMIHLQEESCLRITSFLADGIAVNPGDILPDFSVNSVAFLLKELDVIVPLDVSQSHNPVDNGNCTVHNSFAGARLHIENLFFSESPKLKLRLLNLEKDAACFCLWDGQPIDASQKKWTTGASHLTLSLETSASLNGMLNSNGMTSGSWRCVELQDASVEVAMISADGSPLTNVPPPGGIVRVGVACQQYFSNTSVEQLFFVLDLYAYLGRVSEKIASVGKDRRQKINRNEYSGVRLMDKVPCDTAVSLAVKELRLRFLESSASDIEGMPLVQFTGEDIYIKVAHRTLGGAIAISSSICWQSVEVDCVETEGSLAYENGIQTSFVENGCLTAANGYPQLRAVFWVHNGHKYQANGITRTIPFLDISMVHVIPLSELDRECHSLSVSACISGVRLGGGMNYAEALLHRFGVLGPDGGPSEELSKGLENLSTGPLSKLFKGSPLIDNLKEDASPIDGKDGALLLGIPDDVDVCIEFKDWLFALEGAQEMADRWWFYNHEDERREERCWHTSFQSLLVGVEGLQTLKPHGQKGVAMPVNGIKEVVETSEGINLEVSMVASEENIDDEMANWAVENLKFSVKQPIEAVVTKDELQHLALLCKSEVDAMGRIAAGVLKLLKLEGSIGQAAIDQLSNLGSEGFDKIFTPDKLSKGTSLASTSFSPSPRASFAPSPHMINESLRTTVESTVASLEEAVLDSQAKLAALFTDLSSSESSTQHLADIKQLGRKLESMQSLMQGEYCNEAKWKISHLLFLELIPAGNLVCSSAIRVANTQLWVHMASTLLHSLSFPNPLRLNHPHQSQTPTTPSALPIKKEQHLDCFSIKCTSSNSAPAEPDDDNESSFPPPVSTTLNNSDYPIEKRRRSQIIRDRKAKKDLVKAEPPNYEVGWKRTKEIKLEKPVGYVIMDFLDKLAELMDKEFGSTALLAKVGEIVAERAREEAEVLRDEGKVEDRMVTELFRVLKLMEMDLAMVKAAVKEETLNERLEQAKARCRQAILVANSF</sequence>
<evidence type="ECO:0000313" key="3">
    <source>
        <dbReference type="Proteomes" id="UP000657918"/>
    </source>
</evidence>
<dbReference type="InterPro" id="IPR026728">
    <property type="entry name" value="BLTP3A/B"/>
</dbReference>
<feature type="region of interest" description="Disordered" evidence="1">
    <location>
        <begin position="1276"/>
        <end position="1311"/>
    </location>
</feature>